<feature type="transmembrane region" description="Helical" evidence="6">
    <location>
        <begin position="143"/>
        <end position="166"/>
    </location>
</feature>
<feature type="transmembrane region" description="Helical" evidence="6">
    <location>
        <begin position="102"/>
        <end position="122"/>
    </location>
</feature>
<evidence type="ECO:0000256" key="5">
    <source>
        <dbReference type="SAM" id="MobiDB-lite"/>
    </source>
</evidence>
<evidence type="ECO:0000256" key="4">
    <source>
        <dbReference type="ARBA" id="ARBA00022847"/>
    </source>
</evidence>
<feature type="transmembrane region" description="Helical" evidence="6">
    <location>
        <begin position="178"/>
        <end position="197"/>
    </location>
</feature>
<feature type="transmembrane region" description="Helical" evidence="6">
    <location>
        <begin position="337"/>
        <end position="355"/>
    </location>
</feature>
<dbReference type="EMBL" id="AGNL01008365">
    <property type="protein sequence ID" value="EJK70558.1"/>
    <property type="molecule type" value="Genomic_DNA"/>
</dbReference>
<evidence type="ECO:0000256" key="3">
    <source>
        <dbReference type="ARBA" id="ARBA00022475"/>
    </source>
</evidence>
<evidence type="ECO:0000256" key="2">
    <source>
        <dbReference type="ARBA" id="ARBA00022448"/>
    </source>
</evidence>
<feature type="transmembrane region" description="Helical" evidence="6">
    <location>
        <begin position="280"/>
        <end position="300"/>
    </location>
</feature>
<dbReference type="InterPro" id="IPR011701">
    <property type="entry name" value="MFS"/>
</dbReference>
<dbReference type="PROSITE" id="PS50850">
    <property type="entry name" value="MFS"/>
    <property type="match status" value="1"/>
</dbReference>
<feature type="compositionally biased region" description="Basic and acidic residues" evidence="5">
    <location>
        <begin position="220"/>
        <end position="234"/>
    </location>
</feature>
<evidence type="ECO:0000313" key="8">
    <source>
        <dbReference type="EMBL" id="EJK70558.1"/>
    </source>
</evidence>
<comment type="caution">
    <text evidence="8">The sequence shown here is derived from an EMBL/GenBank/DDBJ whole genome shotgun (WGS) entry which is preliminary data.</text>
</comment>
<keyword evidence="6" id="KW-0812">Transmembrane</keyword>
<keyword evidence="6" id="KW-1133">Transmembrane helix</keyword>
<dbReference type="OrthoDB" id="5296287at2759"/>
<keyword evidence="2" id="KW-0813">Transport</keyword>
<sequence>MILPSFFGAICLLFFVPWLAALYGFFSDTIAQVFFPPSHNEHFNLIMSYIVFGGAFVVRPLGGLITGSMGDTGGRKKALVFSLFSMSVPTVVMAILPTYEQVGWFSTALLVICRLVQGFSVGGQLTSSLIYTLETKEKKHWGYYGALINMAANSGAILGNLVGALVRTCLSKDQLLQWGWRVAFLTGVLIVPITIWLHCYGKEHHPNEGEYDESASSTRRSSESREEAPRHPLRESCKRENLAALVSSIFAPMLYGGGYYLTVVWMAVYMDQLIDPSVKGAFWVNLIANIFGLTLPSMVFGWLSDRYGRQPLMLLGAISVGVAAPFMVWIISNGDTIQAQFALLFIALLLSLYCGPFPTFLVETFPAKIRMTSASIGFNLGICISSGFAPAIATALVSGIGPVAPGFIYPVFAIMAIFGMGLSGKVRHQDGGVDENSPSAQDDLNTHLL</sequence>
<protein>
    <recommendedName>
        <fullName evidence="7">Major facilitator superfamily (MFS) profile domain-containing protein</fullName>
    </recommendedName>
</protein>
<feature type="domain" description="Major facilitator superfamily (MFS) profile" evidence="7">
    <location>
        <begin position="1"/>
        <end position="431"/>
    </location>
</feature>
<dbReference type="PANTHER" id="PTHR43528:SF1">
    <property type="entry name" value="ALPHA-KETOGLUTARATE PERMEASE"/>
    <property type="match status" value="1"/>
</dbReference>
<feature type="transmembrane region" description="Helical" evidence="6">
    <location>
        <begin position="403"/>
        <end position="422"/>
    </location>
</feature>
<accession>K0SVW4</accession>
<feature type="transmembrane region" description="Helical" evidence="6">
    <location>
        <begin position="242"/>
        <end position="268"/>
    </location>
</feature>
<comment type="subcellular location">
    <subcellularLocation>
        <location evidence="1">Cell membrane</location>
        <topology evidence="1">Multi-pass membrane protein</topology>
    </subcellularLocation>
</comment>
<keyword evidence="9" id="KW-1185">Reference proteome</keyword>
<dbReference type="OMA" id="DWYVYAS"/>
<dbReference type="Pfam" id="PF07690">
    <property type="entry name" value="MFS_1"/>
    <property type="match status" value="1"/>
</dbReference>
<proteinExistence type="predicted"/>
<feature type="transmembrane region" description="Helical" evidence="6">
    <location>
        <begin position="312"/>
        <end position="331"/>
    </location>
</feature>
<dbReference type="eggNOG" id="ENOG502S1J1">
    <property type="taxonomic scope" value="Eukaryota"/>
</dbReference>
<evidence type="ECO:0000256" key="6">
    <source>
        <dbReference type="SAM" id="Phobius"/>
    </source>
</evidence>
<keyword evidence="3" id="KW-1003">Cell membrane</keyword>
<dbReference type="PANTHER" id="PTHR43528">
    <property type="entry name" value="ALPHA-KETOGLUTARATE PERMEASE"/>
    <property type="match status" value="1"/>
</dbReference>
<feature type="transmembrane region" description="Helical" evidence="6">
    <location>
        <begin position="7"/>
        <end position="26"/>
    </location>
</feature>
<dbReference type="InterPro" id="IPR051084">
    <property type="entry name" value="H+-coupled_symporters"/>
</dbReference>
<feature type="region of interest" description="Disordered" evidence="5">
    <location>
        <begin position="207"/>
        <end position="234"/>
    </location>
</feature>
<keyword evidence="4" id="KW-0769">Symport</keyword>
<keyword evidence="6" id="KW-0472">Membrane</keyword>
<dbReference type="GO" id="GO:0005886">
    <property type="term" value="C:plasma membrane"/>
    <property type="evidence" value="ECO:0007669"/>
    <property type="project" value="UniProtKB-SubCell"/>
</dbReference>
<dbReference type="SUPFAM" id="SSF103473">
    <property type="entry name" value="MFS general substrate transporter"/>
    <property type="match status" value="1"/>
</dbReference>
<evidence type="ECO:0000256" key="1">
    <source>
        <dbReference type="ARBA" id="ARBA00004651"/>
    </source>
</evidence>
<dbReference type="InterPro" id="IPR020846">
    <property type="entry name" value="MFS_dom"/>
</dbReference>
<dbReference type="Proteomes" id="UP000266841">
    <property type="component" value="Unassembled WGS sequence"/>
</dbReference>
<dbReference type="Gene3D" id="1.20.1250.20">
    <property type="entry name" value="MFS general substrate transporter like domains"/>
    <property type="match status" value="1"/>
</dbReference>
<dbReference type="GO" id="GO:0015293">
    <property type="term" value="F:symporter activity"/>
    <property type="evidence" value="ECO:0007669"/>
    <property type="project" value="UniProtKB-KW"/>
</dbReference>
<feature type="transmembrane region" description="Helical" evidence="6">
    <location>
        <begin position="78"/>
        <end position="96"/>
    </location>
</feature>
<evidence type="ECO:0000259" key="7">
    <source>
        <dbReference type="PROSITE" id="PS50850"/>
    </source>
</evidence>
<dbReference type="AlphaFoldDB" id="K0SVW4"/>
<gene>
    <name evidence="8" type="ORF">THAOC_08070</name>
</gene>
<organism evidence="8 9">
    <name type="scientific">Thalassiosira oceanica</name>
    <name type="common">Marine diatom</name>
    <dbReference type="NCBI Taxonomy" id="159749"/>
    <lineage>
        <taxon>Eukaryota</taxon>
        <taxon>Sar</taxon>
        <taxon>Stramenopiles</taxon>
        <taxon>Ochrophyta</taxon>
        <taxon>Bacillariophyta</taxon>
        <taxon>Coscinodiscophyceae</taxon>
        <taxon>Thalassiosirophycidae</taxon>
        <taxon>Thalassiosirales</taxon>
        <taxon>Thalassiosiraceae</taxon>
        <taxon>Thalassiosira</taxon>
    </lineage>
</organism>
<dbReference type="InterPro" id="IPR036259">
    <property type="entry name" value="MFS_trans_sf"/>
</dbReference>
<evidence type="ECO:0000313" key="9">
    <source>
        <dbReference type="Proteomes" id="UP000266841"/>
    </source>
</evidence>
<feature type="transmembrane region" description="Helical" evidence="6">
    <location>
        <begin position="46"/>
        <end position="66"/>
    </location>
</feature>
<name>K0SVW4_THAOC</name>
<feature type="transmembrane region" description="Helical" evidence="6">
    <location>
        <begin position="376"/>
        <end position="397"/>
    </location>
</feature>
<reference evidence="8 9" key="1">
    <citation type="journal article" date="2012" name="Genome Biol.">
        <title>Genome and low-iron response of an oceanic diatom adapted to chronic iron limitation.</title>
        <authorList>
            <person name="Lommer M."/>
            <person name="Specht M."/>
            <person name="Roy A.S."/>
            <person name="Kraemer L."/>
            <person name="Andreson R."/>
            <person name="Gutowska M.A."/>
            <person name="Wolf J."/>
            <person name="Bergner S.V."/>
            <person name="Schilhabel M.B."/>
            <person name="Klostermeier U.C."/>
            <person name="Beiko R.G."/>
            <person name="Rosenstiel P."/>
            <person name="Hippler M."/>
            <person name="Laroche J."/>
        </authorList>
    </citation>
    <scope>NUCLEOTIDE SEQUENCE [LARGE SCALE GENOMIC DNA]</scope>
    <source>
        <strain evidence="8 9">CCMP1005</strain>
    </source>
</reference>